<protein>
    <recommendedName>
        <fullName evidence="1">RNA ligase 2 C-terminal domain-containing protein</fullName>
    </recommendedName>
</protein>
<evidence type="ECO:0000313" key="2">
    <source>
        <dbReference type="EMBL" id="RTZ48418.1"/>
    </source>
</evidence>
<dbReference type="Pfam" id="PF18043">
    <property type="entry name" value="T4_Rnl2_C"/>
    <property type="match status" value="1"/>
</dbReference>
<reference evidence="2" key="1">
    <citation type="submission" date="2018-12" db="EMBL/GenBank/DDBJ databases">
        <title>Draft Genome Sequence of Chryseobacterium arthrosphaerae strain ED882-96 Isolated from the Blood of a Patient with Liver Cirrhosis in Taiwan.</title>
        <authorList>
            <person name="Lin J.-N."/>
            <person name="Lai C.-H."/>
            <person name="Yang C.-H."/>
            <person name="Huang Y.-H."/>
        </authorList>
    </citation>
    <scope>NUCLEOTIDE SEQUENCE [LARGE SCALE GENOMIC DNA]</scope>
    <source>
        <strain evidence="2">ED882-96</strain>
        <plasmid evidence="2">unnamed</plasmid>
    </source>
</reference>
<dbReference type="EMBL" id="RYFC01000002">
    <property type="protein sequence ID" value="RTZ48418.1"/>
    <property type="molecule type" value="Genomic_DNA"/>
</dbReference>
<organism evidence="2">
    <name type="scientific">Chryseobacterium arthrosphaerae</name>
    <dbReference type="NCBI Taxonomy" id="651561"/>
    <lineage>
        <taxon>Bacteria</taxon>
        <taxon>Pseudomonadati</taxon>
        <taxon>Bacteroidota</taxon>
        <taxon>Flavobacteriia</taxon>
        <taxon>Flavobacteriales</taxon>
        <taxon>Weeksellaceae</taxon>
        <taxon>Chryseobacterium group</taxon>
        <taxon>Chryseobacterium</taxon>
    </lineage>
</organism>
<proteinExistence type="predicted"/>
<dbReference type="Proteomes" id="UP000276953">
    <property type="component" value="Plasmid unnamed"/>
</dbReference>
<name>A0A432DXT7_9FLAO</name>
<gene>
    <name evidence="2" type="ORF">EJ377_12540</name>
</gene>
<dbReference type="Gene3D" id="1.10.10.1810">
    <property type="entry name" value="RNA ligase"/>
    <property type="match status" value="1"/>
</dbReference>
<comment type="caution">
    <text evidence="2">The sequence shown here is derived from an EMBL/GenBank/DDBJ whole genome shotgun (WGS) entry which is preliminary data.</text>
</comment>
<accession>A0A432DXT7</accession>
<feature type="domain" description="RNA ligase 2 C-terminal" evidence="1">
    <location>
        <begin position="16"/>
        <end position="89"/>
    </location>
</feature>
<keyword evidence="2" id="KW-0614">Plasmid</keyword>
<sequence length="105" mass="12333">MVRKQEKTVQKHLHFSETAQNIWEEIQRYVTVNRLNNVISKIGEFEPKMTGKVIGLFAQDILEDFEKDFPAVFTAIEKEEQKRINKKLNTLVISLVKEELMTLKV</sequence>
<evidence type="ECO:0000259" key="1">
    <source>
        <dbReference type="Pfam" id="PF18043"/>
    </source>
</evidence>
<dbReference type="InterPro" id="IPR040609">
    <property type="entry name" value="Rnl2_C"/>
</dbReference>
<dbReference type="InterPro" id="IPR041948">
    <property type="entry name" value="Rnl1/2_C_sf"/>
</dbReference>
<dbReference type="AlphaFoldDB" id="A0A432DXT7"/>
<geneLocation type="plasmid" evidence="2">
    <name>unnamed</name>
</geneLocation>